<dbReference type="GO" id="GO:0003735">
    <property type="term" value="F:structural constituent of ribosome"/>
    <property type="evidence" value="ECO:0007669"/>
    <property type="project" value="InterPro"/>
</dbReference>
<evidence type="ECO:0000313" key="8">
    <source>
        <dbReference type="Proteomes" id="UP000721442"/>
    </source>
</evidence>
<keyword evidence="2 4" id="KW-0689">Ribosomal protein</keyword>
<evidence type="ECO:0000256" key="5">
    <source>
        <dbReference type="SAM" id="MobiDB-lite"/>
    </source>
</evidence>
<dbReference type="NCBIfam" id="TIGR01071">
    <property type="entry name" value="rplO_bact"/>
    <property type="match status" value="1"/>
</dbReference>
<dbReference type="EMBL" id="JADINE010000034">
    <property type="protein sequence ID" value="MBO8407367.1"/>
    <property type="molecule type" value="Genomic_DNA"/>
</dbReference>
<keyword evidence="3 4" id="KW-0687">Ribonucleoprotein</keyword>
<reference evidence="7" key="1">
    <citation type="submission" date="2020-10" db="EMBL/GenBank/DDBJ databases">
        <authorList>
            <person name="Gilroy R."/>
        </authorList>
    </citation>
    <scope>NUCLEOTIDE SEQUENCE</scope>
    <source>
        <strain evidence="7">B1-16210</strain>
    </source>
</reference>
<dbReference type="Proteomes" id="UP000721442">
    <property type="component" value="Unassembled WGS sequence"/>
</dbReference>
<reference evidence="7" key="2">
    <citation type="journal article" date="2021" name="PeerJ">
        <title>Extensive microbial diversity within the chicken gut microbiome revealed by metagenomics and culture.</title>
        <authorList>
            <person name="Gilroy R."/>
            <person name="Ravi A."/>
            <person name="Getino M."/>
            <person name="Pursley I."/>
            <person name="Horton D.L."/>
            <person name="Alikhan N.F."/>
            <person name="Baker D."/>
            <person name="Gharbi K."/>
            <person name="Hall N."/>
            <person name="Watson M."/>
            <person name="Adriaenssens E.M."/>
            <person name="Foster-Nyarko E."/>
            <person name="Jarju S."/>
            <person name="Secka A."/>
            <person name="Antonio M."/>
            <person name="Oren A."/>
            <person name="Chaudhuri R.R."/>
            <person name="La Ragione R."/>
            <person name="Hildebrand F."/>
            <person name="Pallen M.J."/>
        </authorList>
    </citation>
    <scope>NUCLEOTIDE SEQUENCE</scope>
    <source>
        <strain evidence="7">B1-16210</strain>
    </source>
</reference>
<evidence type="ECO:0000256" key="2">
    <source>
        <dbReference type="ARBA" id="ARBA00022980"/>
    </source>
</evidence>
<dbReference type="InterPro" id="IPR005749">
    <property type="entry name" value="Ribosomal_uL15_bac-type"/>
</dbReference>
<sequence length="152" mass="16283">MKLNALMDNYGARSNAKRVGRGMGSGMGKTAGRGNKGQKARSGSRKQATFQGGQMPILRRFPKFGFNNPFAKEYVTINLGDIEKFIASGKIDAKAPITIDSLVAAKIINRTKDGLKILAKGEIKTSVNIVADKWSKAAQAAIEKVGGTIKNK</sequence>
<name>A0A940DED1_9PROT</name>
<gene>
    <name evidence="4 7" type="primary">rplO</name>
    <name evidence="7" type="ORF">IAC77_02805</name>
</gene>
<comment type="caution">
    <text evidence="7">The sequence shown here is derived from an EMBL/GenBank/DDBJ whole genome shotgun (WGS) entry which is preliminary data.</text>
</comment>
<comment type="similarity">
    <text evidence="1 4">Belongs to the universal ribosomal protein uL15 family.</text>
</comment>
<evidence type="ECO:0000256" key="3">
    <source>
        <dbReference type="ARBA" id="ARBA00023274"/>
    </source>
</evidence>
<dbReference type="GO" id="GO:0022625">
    <property type="term" value="C:cytosolic large ribosomal subunit"/>
    <property type="evidence" value="ECO:0007669"/>
    <property type="project" value="TreeGrafter"/>
</dbReference>
<accession>A0A940DED1</accession>
<dbReference type="Pfam" id="PF00828">
    <property type="entry name" value="Ribosomal_L27A"/>
    <property type="match status" value="1"/>
</dbReference>
<dbReference type="Gene3D" id="3.100.10.10">
    <property type="match status" value="1"/>
</dbReference>
<proteinExistence type="inferred from homology"/>
<keyword evidence="4" id="KW-0694">RNA-binding</keyword>
<feature type="domain" description="Large ribosomal subunit protein uL15/eL18" evidence="6">
    <location>
        <begin position="76"/>
        <end position="149"/>
    </location>
</feature>
<keyword evidence="4" id="KW-0699">rRNA-binding</keyword>
<evidence type="ECO:0000256" key="1">
    <source>
        <dbReference type="ARBA" id="ARBA00007320"/>
    </source>
</evidence>
<dbReference type="SUPFAM" id="SSF52080">
    <property type="entry name" value="Ribosomal proteins L15p and L18e"/>
    <property type="match status" value="1"/>
</dbReference>
<dbReference type="GO" id="GO:0019843">
    <property type="term" value="F:rRNA binding"/>
    <property type="evidence" value="ECO:0007669"/>
    <property type="project" value="UniProtKB-UniRule"/>
</dbReference>
<dbReference type="InterPro" id="IPR021131">
    <property type="entry name" value="Ribosomal_uL15/eL18"/>
</dbReference>
<feature type="region of interest" description="Disordered" evidence="5">
    <location>
        <begin position="17"/>
        <end position="49"/>
    </location>
</feature>
<dbReference type="PANTHER" id="PTHR12934:SF11">
    <property type="entry name" value="LARGE RIBOSOMAL SUBUNIT PROTEIN UL15M"/>
    <property type="match status" value="1"/>
</dbReference>
<evidence type="ECO:0000313" key="7">
    <source>
        <dbReference type="EMBL" id="MBO8407367.1"/>
    </source>
</evidence>
<dbReference type="AlphaFoldDB" id="A0A940DED1"/>
<feature type="compositionally biased region" description="Gly residues" evidence="5">
    <location>
        <begin position="21"/>
        <end position="35"/>
    </location>
</feature>
<evidence type="ECO:0000259" key="6">
    <source>
        <dbReference type="Pfam" id="PF00828"/>
    </source>
</evidence>
<dbReference type="PANTHER" id="PTHR12934">
    <property type="entry name" value="50S RIBOSOMAL PROTEIN L15"/>
    <property type="match status" value="1"/>
</dbReference>
<dbReference type="HAMAP" id="MF_01341">
    <property type="entry name" value="Ribosomal_uL15"/>
    <property type="match status" value="1"/>
</dbReference>
<dbReference type="InterPro" id="IPR036227">
    <property type="entry name" value="Ribosomal_uL15/eL18_sf"/>
</dbReference>
<dbReference type="GO" id="GO:0006412">
    <property type="term" value="P:translation"/>
    <property type="evidence" value="ECO:0007669"/>
    <property type="project" value="UniProtKB-UniRule"/>
</dbReference>
<organism evidence="7 8">
    <name type="scientific">Candidatus Enterousia excrementavium</name>
    <dbReference type="NCBI Taxonomy" id="2840789"/>
    <lineage>
        <taxon>Bacteria</taxon>
        <taxon>Pseudomonadati</taxon>
        <taxon>Pseudomonadota</taxon>
        <taxon>Alphaproteobacteria</taxon>
        <taxon>Candidatus Enterousia</taxon>
    </lineage>
</organism>
<evidence type="ECO:0000256" key="4">
    <source>
        <dbReference type="HAMAP-Rule" id="MF_01341"/>
    </source>
</evidence>
<dbReference type="InterPro" id="IPR030878">
    <property type="entry name" value="Ribosomal_uL15"/>
</dbReference>
<comment type="function">
    <text evidence="4">Binds to the 23S rRNA.</text>
</comment>
<comment type="subunit">
    <text evidence="4">Part of the 50S ribosomal subunit.</text>
</comment>
<protein>
    <recommendedName>
        <fullName evidence="4">Large ribosomal subunit protein uL15</fullName>
    </recommendedName>
</protein>